<feature type="domain" description="EF-hand" evidence="5">
    <location>
        <begin position="124"/>
        <end position="159"/>
    </location>
</feature>
<dbReference type="CDD" id="cd00051">
    <property type="entry name" value="EFh"/>
    <property type="match status" value="1"/>
</dbReference>
<feature type="region of interest" description="Disordered" evidence="4">
    <location>
        <begin position="1"/>
        <end position="23"/>
    </location>
</feature>
<keyword evidence="2" id="KW-0677">Repeat</keyword>
<dbReference type="Gene3D" id="1.10.238.10">
    <property type="entry name" value="EF-hand"/>
    <property type="match status" value="2"/>
</dbReference>
<dbReference type="GO" id="GO:0005509">
    <property type="term" value="F:calcium ion binding"/>
    <property type="evidence" value="ECO:0007669"/>
    <property type="project" value="InterPro"/>
</dbReference>
<evidence type="ECO:0000256" key="2">
    <source>
        <dbReference type="ARBA" id="ARBA00022737"/>
    </source>
</evidence>
<dbReference type="RefSeq" id="XP_055876613.1">
    <property type="nucleotide sequence ID" value="XM_056020638.1"/>
</dbReference>
<dbReference type="OrthoDB" id="444540at2759"/>
<dbReference type="InterPro" id="IPR051581">
    <property type="entry name" value="Ca-bind"/>
</dbReference>
<evidence type="ECO:0000256" key="3">
    <source>
        <dbReference type="ARBA" id="ARBA00022837"/>
    </source>
</evidence>
<dbReference type="AlphaFoldDB" id="A0A9W2ZNY3"/>
<gene>
    <name evidence="7" type="primary">LOC106056045</name>
</gene>
<keyword evidence="1" id="KW-0479">Metal-binding</keyword>
<dbReference type="PROSITE" id="PS50222">
    <property type="entry name" value="EF_HAND_2"/>
    <property type="match status" value="3"/>
</dbReference>
<reference evidence="7" key="1">
    <citation type="submission" date="2025-08" db="UniProtKB">
        <authorList>
            <consortium name="RefSeq"/>
        </authorList>
    </citation>
    <scope>IDENTIFICATION</scope>
</reference>
<evidence type="ECO:0000259" key="5">
    <source>
        <dbReference type="PROSITE" id="PS50222"/>
    </source>
</evidence>
<accession>A0A9W2ZNY3</accession>
<name>A0A9W2ZNY3_BIOGL</name>
<protein>
    <submittedName>
        <fullName evidence="7">Calcyphosin-like protein isoform X1</fullName>
    </submittedName>
</protein>
<evidence type="ECO:0000313" key="7">
    <source>
        <dbReference type="RefSeq" id="XP_055876613.1"/>
    </source>
</evidence>
<feature type="compositionally biased region" description="Polar residues" evidence="4">
    <location>
        <begin position="1"/>
        <end position="17"/>
    </location>
</feature>
<feature type="domain" description="EF-hand" evidence="5">
    <location>
        <begin position="88"/>
        <end position="123"/>
    </location>
</feature>
<proteinExistence type="predicted"/>
<dbReference type="Proteomes" id="UP001165740">
    <property type="component" value="Chromosome 2"/>
</dbReference>
<keyword evidence="3" id="KW-0106">Calcium</keyword>
<dbReference type="SMART" id="SM00054">
    <property type="entry name" value="EFh"/>
    <property type="match status" value="4"/>
</dbReference>
<organism evidence="6 7">
    <name type="scientific">Biomphalaria glabrata</name>
    <name type="common">Bloodfluke planorb</name>
    <name type="synonym">Freshwater snail</name>
    <dbReference type="NCBI Taxonomy" id="6526"/>
    <lineage>
        <taxon>Eukaryota</taxon>
        <taxon>Metazoa</taxon>
        <taxon>Spiralia</taxon>
        <taxon>Lophotrochozoa</taxon>
        <taxon>Mollusca</taxon>
        <taxon>Gastropoda</taxon>
        <taxon>Heterobranchia</taxon>
        <taxon>Euthyneura</taxon>
        <taxon>Panpulmonata</taxon>
        <taxon>Hygrophila</taxon>
        <taxon>Lymnaeoidea</taxon>
        <taxon>Planorbidae</taxon>
        <taxon>Biomphalaria</taxon>
    </lineage>
</organism>
<sequence length="274" mass="30784">MSVNSHTRASQKRSFATKSYERHLRASSASSETSLDLEDSVGSLNGLTITGSHEKQILKDVEIAQAHNDRVAVLIQRVRQTCLSKGSHGIQDLGIMFRHLDIDYNKRITFQELKDKLKDYGMSCSDIDLNILFCHLDKDGSGGIDFVELMEALRPPMKQCRIDVINEAFDIVDSGENGTIDMDEIRVVYAANARRHPKFISGEWTEEQTLRHFLDSLDTPGSPDGKVTRQEFMNYYAGVSVTVDDDCYFDMMMRSVYGLPAVSSRTKNAAKTAK</sequence>
<dbReference type="PANTHER" id="PTHR34524:SF6">
    <property type="entry name" value="CALCYPHOSINE LIKE"/>
    <property type="match status" value="1"/>
</dbReference>
<dbReference type="SUPFAM" id="SSF47473">
    <property type="entry name" value="EF-hand"/>
    <property type="match status" value="1"/>
</dbReference>
<keyword evidence="6" id="KW-1185">Reference proteome</keyword>
<dbReference type="PANTHER" id="PTHR34524">
    <property type="entry name" value="CALCYPHOSIN"/>
    <property type="match status" value="1"/>
</dbReference>
<dbReference type="InterPro" id="IPR011992">
    <property type="entry name" value="EF-hand-dom_pair"/>
</dbReference>
<evidence type="ECO:0000256" key="1">
    <source>
        <dbReference type="ARBA" id="ARBA00022723"/>
    </source>
</evidence>
<dbReference type="GeneID" id="106056045"/>
<feature type="domain" description="EF-hand" evidence="5">
    <location>
        <begin position="160"/>
        <end position="195"/>
    </location>
</feature>
<evidence type="ECO:0000256" key="4">
    <source>
        <dbReference type="SAM" id="MobiDB-lite"/>
    </source>
</evidence>
<evidence type="ECO:0000313" key="6">
    <source>
        <dbReference type="Proteomes" id="UP001165740"/>
    </source>
</evidence>
<dbReference type="InterPro" id="IPR002048">
    <property type="entry name" value="EF_hand_dom"/>
</dbReference>